<organism evidence="1">
    <name type="scientific">marine sediment metagenome</name>
    <dbReference type="NCBI Taxonomy" id="412755"/>
    <lineage>
        <taxon>unclassified sequences</taxon>
        <taxon>metagenomes</taxon>
        <taxon>ecological metagenomes</taxon>
    </lineage>
</organism>
<dbReference type="Gene3D" id="3.30.1330.70">
    <property type="entry name" value="Holliday junction resolvase RusA"/>
    <property type="match status" value="1"/>
</dbReference>
<gene>
    <name evidence="1" type="ORF">LCGC14_2397440</name>
</gene>
<dbReference type="GO" id="GO:0006281">
    <property type="term" value="P:DNA repair"/>
    <property type="evidence" value="ECO:0007669"/>
    <property type="project" value="InterPro"/>
</dbReference>
<comment type="caution">
    <text evidence="1">The sequence shown here is derived from an EMBL/GenBank/DDBJ whole genome shotgun (WGS) entry which is preliminary data.</text>
</comment>
<dbReference type="AlphaFoldDB" id="A0A0F9EQU7"/>
<accession>A0A0F9EQU7</accession>
<name>A0A0F9EQU7_9ZZZZ</name>
<protein>
    <submittedName>
        <fullName evidence="1">Uncharacterized protein</fullName>
    </submittedName>
</protein>
<proteinExistence type="predicted"/>
<dbReference type="EMBL" id="LAZR01035914">
    <property type="protein sequence ID" value="KKL26223.1"/>
    <property type="molecule type" value="Genomic_DNA"/>
</dbReference>
<evidence type="ECO:0000313" key="1">
    <source>
        <dbReference type="EMBL" id="KKL26223.1"/>
    </source>
</evidence>
<dbReference type="SUPFAM" id="SSF103084">
    <property type="entry name" value="Holliday junction resolvase RusA"/>
    <property type="match status" value="1"/>
</dbReference>
<dbReference type="GO" id="GO:0000287">
    <property type="term" value="F:magnesium ion binding"/>
    <property type="evidence" value="ECO:0007669"/>
    <property type="project" value="InterPro"/>
</dbReference>
<reference evidence="1" key="1">
    <citation type="journal article" date="2015" name="Nature">
        <title>Complex archaea that bridge the gap between prokaryotes and eukaryotes.</title>
        <authorList>
            <person name="Spang A."/>
            <person name="Saw J.H."/>
            <person name="Jorgensen S.L."/>
            <person name="Zaremba-Niedzwiedzka K."/>
            <person name="Martijn J."/>
            <person name="Lind A.E."/>
            <person name="van Eijk R."/>
            <person name="Schleper C."/>
            <person name="Guy L."/>
            <person name="Ettema T.J."/>
        </authorList>
    </citation>
    <scope>NUCLEOTIDE SEQUENCE</scope>
</reference>
<dbReference type="InterPro" id="IPR036614">
    <property type="entry name" value="RusA-like_sf"/>
</dbReference>
<dbReference type="GO" id="GO:0006310">
    <property type="term" value="P:DNA recombination"/>
    <property type="evidence" value="ECO:0007669"/>
    <property type="project" value="InterPro"/>
</dbReference>
<sequence length="134" mass="15747">MDGDTLDAMLRSEGMKLILPLPPNRANAREHWRVTHRKKQEYYDMAAFALLGKDWTSGMRGNRVRLSATLFLWVKMDRDNLVARLKWPIDCLVRHDLLVDDNEKWLDLQMPKQAVDRKNMRVEIELTPCASLDR</sequence>